<gene>
    <name evidence="5" type="ORF">CVO76_01210</name>
</gene>
<dbReference type="GO" id="GO:0000976">
    <property type="term" value="F:transcription cis-regulatory region binding"/>
    <property type="evidence" value="ECO:0007669"/>
    <property type="project" value="TreeGrafter"/>
</dbReference>
<dbReference type="SUPFAM" id="SSF47413">
    <property type="entry name" value="lambda repressor-like DNA-binding domains"/>
    <property type="match status" value="1"/>
</dbReference>
<evidence type="ECO:0000256" key="1">
    <source>
        <dbReference type="ARBA" id="ARBA00023015"/>
    </source>
</evidence>
<dbReference type="CDD" id="cd01392">
    <property type="entry name" value="HTH_LacI"/>
    <property type="match status" value="1"/>
</dbReference>
<dbReference type="Gene3D" id="1.10.260.40">
    <property type="entry name" value="lambda repressor-like DNA-binding domains"/>
    <property type="match status" value="1"/>
</dbReference>
<keyword evidence="3" id="KW-0804">Transcription</keyword>
<evidence type="ECO:0000313" key="6">
    <source>
        <dbReference type="Proteomes" id="UP000239187"/>
    </source>
</evidence>
<dbReference type="PANTHER" id="PTHR30146:SF109">
    <property type="entry name" value="HTH-TYPE TRANSCRIPTIONAL REGULATOR GALS"/>
    <property type="match status" value="1"/>
</dbReference>
<protein>
    <submittedName>
        <fullName evidence="5">LacI family transcriptional regulator</fullName>
    </submittedName>
</protein>
<evidence type="ECO:0000259" key="4">
    <source>
        <dbReference type="PROSITE" id="PS50932"/>
    </source>
</evidence>
<keyword evidence="1" id="KW-0805">Transcription regulation</keyword>
<accession>A0A2L0UB28</accession>
<dbReference type="PROSITE" id="PS00356">
    <property type="entry name" value="HTH_LACI_1"/>
    <property type="match status" value="1"/>
</dbReference>
<dbReference type="RefSeq" id="WP_133081145.1">
    <property type="nucleotide sequence ID" value="NZ_CP024915.1"/>
</dbReference>
<dbReference type="Pfam" id="PF13377">
    <property type="entry name" value="Peripla_BP_3"/>
    <property type="match status" value="1"/>
</dbReference>
<dbReference type="PROSITE" id="PS50932">
    <property type="entry name" value="HTH_LACI_2"/>
    <property type="match status" value="1"/>
</dbReference>
<dbReference type="SUPFAM" id="SSF53822">
    <property type="entry name" value="Periplasmic binding protein-like I"/>
    <property type="match status" value="1"/>
</dbReference>
<dbReference type="EMBL" id="CP024915">
    <property type="protein sequence ID" value="AUZ86417.1"/>
    <property type="molecule type" value="Genomic_DNA"/>
</dbReference>
<dbReference type="GO" id="GO:0003700">
    <property type="term" value="F:DNA-binding transcription factor activity"/>
    <property type="evidence" value="ECO:0007669"/>
    <property type="project" value="TreeGrafter"/>
</dbReference>
<evidence type="ECO:0000256" key="2">
    <source>
        <dbReference type="ARBA" id="ARBA00023125"/>
    </source>
</evidence>
<feature type="domain" description="HTH lacI-type" evidence="4">
    <location>
        <begin position="18"/>
        <end position="72"/>
    </location>
</feature>
<dbReference type="PANTHER" id="PTHR30146">
    <property type="entry name" value="LACI-RELATED TRANSCRIPTIONAL REPRESSOR"/>
    <property type="match status" value="1"/>
</dbReference>
<dbReference type="SMART" id="SM00354">
    <property type="entry name" value="HTH_LACI"/>
    <property type="match status" value="1"/>
</dbReference>
<dbReference type="InterPro" id="IPR028082">
    <property type="entry name" value="Peripla_BP_I"/>
</dbReference>
<dbReference type="InterPro" id="IPR000843">
    <property type="entry name" value="HTH_LacI"/>
</dbReference>
<dbReference type="Pfam" id="PF00356">
    <property type="entry name" value="LacI"/>
    <property type="match status" value="1"/>
</dbReference>
<dbReference type="InterPro" id="IPR046335">
    <property type="entry name" value="LacI/GalR-like_sensor"/>
</dbReference>
<dbReference type="Gene3D" id="3.40.50.2300">
    <property type="match status" value="2"/>
</dbReference>
<evidence type="ECO:0000313" key="5">
    <source>
        <dbReference type="EMBL" id="AUZ86417.1"/>
    </source>
</evidence>
<proteinExistence type="predicted"/>
<dbReference type="InterPro" id="IPR010982">
    <property type="entry name" value="Lambda_DNA-bd_dom_sf"/>
</dbReference>
<dbReference type="AlphaFoldDB" id="A0A2L0UB28"/>
<dbReference type="CDD" id="cd06267">
    <property type="entry name" value="PBP1_LacI_sugar_binding-like"/>
    <property type="match status" value="1"/>
</dbReference>
<reference evidence="5 6" key="1">
    <citation type="submission" date="2017-11" db="EMBL/GenBank/DDBJ databases">
        <title>Draft genome of Arthrobacter agilis strain UMCV2, a plant growth-promoting rhizobacterium and biocontrol capacity of phytopathogenic fungi.</title>
        <authorList>
            <person name="Martinez-Camara R."/>
            <person name="Santoyo G."/>
            <person name="Moreno-Hagelsieb G."/>
            <person name="Valencia-Cantero E."/>
        </authorList>
    </citation>
    <scope>NUCLEOTIDE SEQUENCE [LARGE SCALE GENOMIC DNA]</scope>
    <source>
        <strain evidence="5 6">UMCV2</strain>
    </source>
</reference>
<keyword evidence="2" id="KW-0238">DNA-binding</keyword>
<name>A0A2L0UB28_9MICC</name>
<dbReference type="Proteomes" id="UP000239187">
    <property type="component" value="Chromosome"/>
</dbReference>
<evidence type="ECO:0000256" key="3">
    <source>
        <dbReference type="ARBA" id="ARBA00023163"/>
    </source>
</evidence>
<organism evidence="5 6">
    <name type="scientific">Arthrobacter agilis</name>
    <dbReference type="NCBI Taxonomy" id="37921"/>
    <lineage>
        <taxon>Bacteria</taxon>
        <taxon>Bacillati</taxon>
        <taxon>Actinomycetota</taxon>
        <taxon>Actinomycetes</taxon>
        <taxon>Micrococcales</taxon>
        <taxon>Micrococcaceae</taxon>
        <taxon>Arthrobacter</taxon>
    </lineage>
</organism>
<sequence>MNTSPPRSLRPTTARPSPTLEDLAVAAGVSRSTASRAINGGDRVSPEAQAAVDRAVVALGYIPNRAARSLVTRRTSSIALVIPEPDVRVMMDPFFAVVITGITEALRETDVQLVLLMSRTEDDSSRTLRYLRGGHVDGAIVVSHHKADSWARSLAETGLPTIFIGRPWDMAFDVTYVDTDNVGGGRLAAQHLAGIGRRRLATVAGPADMTAAVDRLRGWRAGLADAGLPDGPVVHADFTTDGGAAAARRLLAEHPEIDGIFAASDLMALGVLDVVQAAGRTVPGDIALVGYDNHAVAETAPTPLTTITQPMVRMAVKAGTMLLEEIEAPGSHPEPVIYTTELVERASTAVAPTASAANA</sequence>